<dbReference type="GO" id="GO:0016787">
    <property type="term" value="F:hydrolase activity"/>
    <property type="evidence" value="ECO:0007669"/>
    <property type="project" value="TreeGrafter"/>
</dbReference>
<protein>
    <submittedName>
        <fullName evidence="6">Strictosidine synthase</fullName>
    </submittedName>
</protein>
<name>A0A1X7ARG1_9GAMM</name>
<keyword evidence="7" id="KW-1185">Reference proteome</keyword>
<feature type="chain" id="PRO_5013367238" evidence="4">
    <location>
        <begin position="18"/>
        <end position="366"/>
    </location>
</feature>
<dbReference type="RefSeq" id="WP_087113117.1">
    <property type="nucleotide sequence ID" value="NZ_CBCSCN010000015.1"/>
</dbReference>
<evidence type="ECO:0000256" key="1">
    <source>
        <dbReference type="ARBA" id="ARBA00009191"/>
    </source>
</evidence>
<dbReference type="EMBL" id="FWPT01000015">
    <property type="protein sequence ID" value="SMA50678.1"/>
    <property type="molecule type" value="Genomic_DNA"/>
</dbReference>
<evidence type="ECO:0000259" key="5">
    <source>
        <dbReference type="Pfam" id="PF03088"/>
    </source>
</evidence>
<feature type="domain" description="Strictosidine synthase conserved region" evidence="5">
    <location>
        <begin position="144"/>
        <end position="237"/>
    </location>
</feature>
<dbReference type="PANTHER" id="PTHR10426">
    <property type="entry name" value="STRICTOSIDINE SYNTHASE-RELATED"/>
    <property type="match status" value="1"/>
</dbReference>
<dbReference type="GO" id="GO:0012505">
    <property type="term" value="C:endomembrane system"/>
    <property type="evidence" value="ECO:0007669"/>
    <property type="project" value="TreeGrafter"/>
</dbReference>
<sequence>MKSALAIALLVSAYLSLWPVELQPVAWEAPQNPGYQGAFTPNTALDGLEQLEIAGEHGPEDIVQDKDGNLYTAVKSGWILRKDKGSTEFQRWVNTEGRPLGMDFDSLGNLVIADAFRGLLSVAPDKTLTVLTDTVNNTPILYADDVDIAPNGKMYFSDASTRFGAKDYGGTYEASLMDMMEHSRSGRVLVYNPADKTTSVVMEGLSFANGVAMDPQGRFFLVNETGEYRVHKFWLKGGKAGSSEVIFDNLPGFPDNIVTGHNGRFWLGLVSPRVDVADWLADKPWLRTVVQRLPSFVQPGAKRYSHVVAIDENGSVQHSLQDPSGQFAFTTGALEADDGYLYISSLMENRAARLPLEAALSDSIQQ</sequence>
<dbReference type="AlphaFoldDB" id="A0A1X7ARG1"/>
<dbReference type="OrthoDB" id="9775406at2"/>
<accession>A0A1X7ARG1</accession>
<keyword evidence="2" id="KW-0597">Phosphoprotein</keyword>
<dbReference type="InterPro" id="IPR011042">
    <property type="entry name" value="6-blade_b-propeller_TolB-like"/>
</dbReference>
<feature type="signal peptide" evidence="4">
    <location>
        <begin position="1"/>
        <end position="17"/>
    </location>
</feature>
<evidence type="ECO:0000313" key="6">
    <source>
        <dbReference type="EMBL" id="SMA50678.1"/>
    </source>
</evidence>
<organism evidence="6 7">
    <name type="scientific">Parendozoicomonas haliclonae</name>
    <dbReference type="NCBI Taxonomy" id="1960125"/>
    <lineage>
        <taxon>Bacteria</taxon>
        <taxon>Pseudomonadati</taxon>
        <taxon>Pseudomonadota</taxon>
        <taxon>Gammaproteobacteria</taxon>
        <taxon>Oceanospirillales</taxon>
        <taxon>Endozoicomonadaceae</taxon>
        <taxon>Parendozoicomonas</taxon>
    </lineage>
</organism>
<dbReference type="Pfam" id="PF03088">
    <property type="entry name" value="Str_synth"/>
    <property type="match status" value="1"/>
</dbReference>
<gene>
    <name evidence="6" type="ORF">EHSB41UT_04495</name>
</gene>
<evidence type="ECO:0000313" key="7">
    <source>
        <dbReference type="Proteomes" id="UP000196573"/>
    </source>
</evidence>
<dbReference type="Gene3D" id="2.120.10.30">
    <property type="entry name" value="TolB, C-terminal domain"/>
    <property type="match status" value="1"/>
</dbReference>
<dbReference type="Proteomes" id="UP000196573">
    <property type="component" value="Unassembled WGS sequence"/>
</dbReference>
<keyword evidence="4" id="KW-0732">Signal</keyword>
<dbReference type="InterPro" id="IPR018119">
    <property type="entry name" value="Strictosidine_synth_cons-reg"/>
</dbReference>
<dbReference type="PANTHER" id="PTHR10426:SF88">
    <property type="entry name" value="ADIPOCYTE PLASMA MEMBRANE-ASSOCIATED PROTEIN HEMOMUCIN-RELATED"/>
    <property type="match status" value="1"/>
</dbReference>
<proteinExistence type="inferred from homology"/>
<reference evidence="6 7" key="1">
    <citation type="submission" date="2017-03" db="EMBL/GenBank/DDBJ databases">
        <authorList>
            <person name="Afonso C.L."/>
            <person name="Miller P.J."/>
            <person name="Scott M.A."/>
            <person name="Spackman E."/>
            <person name="Goraichik I."/>
            <person name="Dimitrov K.M."/>
            <person name="Suarez D.L."/>
            <person name="Swayne D.E."/>
        </authorList>
    </citation>
    <scope>NUCLEOTIDE SEQUENCE [LARGE SCALE GENOMIC DNA]</scope>
    <source>
        <strain evidence="6">SB41UT1</strain>
    </source>
</reference>
<dbReference type="SUPFAM" id="SSF63829">
    <property type="entry name" value="Calcium-dependent phosphotriesterase"/>
    <property type="match status" value="1"/>
</dbReference>
<evidence type="ECO:0000256" key="3">
    <source>
        <dbReference type="ARBA" id="ARBA00023180"/>
    </source>
</evidence>
<comment type="similarity">
    <text evidence="1">Belongs to the strictosidine synthase family.</text>
</comment>
<evidence type="ECO:0000256" key="4">
    <source>
        <dbReference type="SAM" id="SignalP"/>
    </source>
</evidence>
<dbReference type="Pfam" id="PF20067">
    <property type="entry name" value="SSL_N"/>
    <property type="match status" value="1"/>
</dbReference>
<keyword evidence="3" id="KW-0325">Glycoprotein</keyword>
<evidence type="ECO:0000256" key="2">
    <source>
        <dbReference type="ARBA" id="ARBA00022553"/>
    </source>
</evidence>